<evidence type="ECO:0000313" key="2">
    <source>
        <dbReference type="Proteomes" id="UP000028073"/>
    </source>
</evidence>
<dbReference type="SUPFAM" id="SSF46785">
    <property type="entry name" value="Winged helix' DNA-binding domain"/>
    <property type="match status" value="1"/>
</dbReference>
<dbReference type="STRING" id="1137799.GZ78_04165"/>
<reference evidence="1 2" key="1">
    <citation type="submission" date="2014-06" db="EMBL/GenBank/DDBJ databases">
        <title>Whole Genome Sequences of Three Symbiotic Endozoicomonas Bacteria.</title>
        <authorList>
            <person name="Neave M.J."/>
            <person name="Apprill A."/>
            <person name="Voolstra C.R."/>
        </authorList>
    </citation>
    <scope>NUCLEOTIDE SEQUENCE [LARGE SCALE GENOMIC DNA]</scope>
    <source>
        <strain evidence="1 2">DSM 25634</strain>
    </source>
</reference>
<dbReference type="Proteomes" id="UP000028073">
    <property type="component" value="Unassembled WGS sequence"/>
</dbReference>
<evidence type="ECO:0000313" key="1">
    <source>
        <dbReference type="EMBL" id="KEQ19197.1"/>
    </source>
</evidence>
<name>A0A081NL74_9GAMM</name>
<proteinExistence type="predicted"/>
<dbReference type="EMBL" id="JOKH01000001">
    <property type="protein sequence ID" value="KEQ19197.1"/>
    <property type="molecule type" value="Genomic_DNA"/>
</dbReference>
<organism evidence="1 2">
    <name type="scientific">Endozoicomonas numazuensis</name>
    <dbReference type="NCBI Taxonomy" id="1137799"/>
    <lineage>
        <taxon>Bacteria</taxon>
        <taxon>Pseudomonadati</taxon>
        <taxon>Pseudomonadota</taxon>
        <taxon>Gammaproteobacteria</taxon>
        <taxon>Oceanospirillales</taxon>
        <taxon>Endozoicomonadaceae</taxon>
        <taxon>Endozoicomonas</taxon>
    </lineage>
</organism>
<accession>A0A081NL74</accession>
<sequence>MTELKPVTEIKKRSLKRARLVGLEEDLGRVWQLLRTLKGATSRALSMKTGLRECKVRYYLSFLERAGYLWREPKGSKARFWLIHNTGPVAPYRLHGGHAVSDLNTKQVYEVPVDIRRWPGPPAEAGSEAFKIWQGMRMLRNFTVSELKGVTEVDKAVIQMQVSQLHQFNYLRRSQDSLGEPSYLLPQYRNTGEKPPAVNMQLGRLYDYKTKEIIVLEEVC</sequence>
<dbReference type="RefSeq" id="WP_034832881.1">
    <property type="nucleotide sequence ID" value="NZ_JOKH01000001.1"/>
</dbReference>
<dbReference type="AlphaFoldDB" id="A0A081NL74"/>
<dbReference type="InterPro" id="IPR036390">
    <property type="entry name" value="WH_DNA-bd_sf"/>
</dbReference>
<protein>
    <submittedName>
        <fullName evidence="1">Uncharacterized protein</fullName>
    </submittedName>
</protein>
<keyword evidence="2" id="KW-1185">Reference proteome</keyword>
<comment type="caution">
    <text evidence="1">The sequence shown here is derived from an EMBL/GenBank/DDBJ whole genome shotgun (WGS) entry which is preliminary data.</text>
</comment>
<dbReference type="OrthoDB" id="6388384at2"/>
<gene>
    <name evidence="1" type="ORF">GZ78_04165</name>
</gene>